<proteinExistence type="predicted"/>
<evidence type="ECO:0000313" key="1">
    <source>
        <dbReference type="EMBL" id="MBD3364091.1"/>
    </source>
</evidence>
<gene>
    <name evidence="1" type="ORF">GF359_02635</name>
</gene>
<reference evidence="1" key="1">
    <citation type="submission" date="2019-11" db="EMBL/GenBank/DDBJ databases">
        <title>Microbial mats filling the niche in hypersaline microbial mats.</title>
        <authorList>
            <person name="Wong H.L."/>
            <person name="Macleod F.I."/>
            <person name="White R.A. III"/>
            <person name="Burns B.P."/>
        </authorList>
    </citation>
    <scope>NUCLEOTIDE SEQUENCE</scope>
    <source>
        <strain evidence="1">Bin_327</strain>
    </source>
</reference>
<accession>A0A9D5QCK9</accession>
<name>A0A9D5QCK9_UNCW3</name>
<sequence>MLLILLGVLSAYAQPEDSITYYGVDELWWDFSRYWDEQYETSLSAFRTSQGSYDMFYWYQRYDGKVELPCISFFRLRYTYKGRYNLEEQVVQHRVEPIFRLYKGFYAHALIAPFYQKRYDEIGAGLSLRPSTCNWLYVYGIMSGFDHNNSMRHIPSGPDKDPYEILPYRLEIEGRGELPWMKARLHAELGTHSKQYLDWADSSWEVWVRDHDRSLVSGRLEFQPVKDVWVGSRAYWKREREQTLWAEKDSVIADTLHHRWIEPYVAWSPTERLEIIAQHRIWRFDRGLDSLHYRRDFNIFSIKGLWRPVDFLVLHAGYQRQWRYRFVDDKPIDEVWKIPHQISRLVFNGEFRFKSGVMFIVKEGIKANTFEKTFHRFHAHTSVHIYIPLGFVDDLGEIKEGENRYGQ</sequence>
<organism evidence="1 2">
    <name type="scientific">candidate division WOR-3 bacterium</name>
    <dbReference type="NCBI Taxonomy" id="2052148"/>
    <lineage>
        <taxon>Bacteria</taxon>
        <taxon>Bacteria division WOR-3</taxon>
    </lineage>
</organism>
<dbReference type="AlphaFoldDB" id="A0A9D5QCK9"/>
<evidence type="ECO:0000313" key="2">
    <source>
        <dbReference type="Proteomes" id="UP000630660"/>
    </source>
</evidence>
<dbReference type="Proteomes" id="UP000630660">
    <property type="component" value="Unassembled WGS sequence"/>
</dbReference>
<comment type="caution">
    <text evidence="1">The sequence shown here is derived from an EMBL/GenBank/DDBJ whole genome shotgun (WGS) entry which is preliminary data.</text>
</comment>
<protein>
    <submittedName>
        <fullName evidence="1">Uncharacterized protein</fullName>
    </submittedName>
</protein>
<dbReference type="EMBL" id="WJKJ01000082">
    <property type="protein sequence ID" value="MBD3364091.1"/>
    <property type="molecule type" value="Genomic_DNA"/>
</dbReference>